<name>A0A0A0NCF2_STRRN</name>
<evidence type="ECO:0000313" key="5">
    <source>
        <dbReference type="Proteomes" id="UP000281594"/>
    </source>
</evidence>
<feature type="signal peptide" evidence="3">
    <location>
        <begin position="1"/>
        <end position="25"/>
    </location>
</feature>
<dbReference type="Proteomes" id="UP000281594">
    <property type="component" value="Unassembled WGS sequence"/>
</dbReference>
<dbReference type="GO" id="GO:0016787">
    <property type="term" value="F:hydrolase activity"/>
    <property type="evidence" value="ECO:0007669"/>
    <property type="project" value="UniProtKB-KW"/>
</dbReference>
<protein>
    <recommendedName>
        <fullName evidence="6">Esterase</fullName>
    </recommendedName>
</protein>
<dbReference type="GO" id="GO:0005576">
    <property type="term" value="C:extracellular region"/>
    <property type="evidence" value="ECO:0007669"/>
    <property type="project" value="InterPro"/>
</dbReference>
<dbReference type="InterPro" id="IPR050955">
    <property type="entry name" value="Plant_Biomass_Hydrol_Est"/>
</dbReference>
<dbReference type="KEGG" id="src:M271_02435"/>
<reference evidence="4 5" key="1">
    <citation type="journal article" date="2018" name="J. Biol. Chem.">
        <title>Discovery of the actinoplanic acid pathway in Streptomyces rapamycinicus reveals a genetically conserved synergism with rapamycin.</title>
        <authorList>
            <person name="Mrak P."/>
            <person name="Krastel P."/>
            <person name="Pivk Lukancic P."/>
            <person name="Tao J."/>
            <person name="Pistorius D."/>
            <person name="Moore C.M."/>
        </authorList>
    </citation>
    <scope>NUCLEOTIDE SEQUENCE [LARGE SCALE GENOMIC DNA]</scope>
    <source>
        <strain evidence="4 5">NRRL 5491</strain>
    </source>
</reference>
<dbReference type="InterPro" id="IPR006311">
    <property type="entry name" value="TAT_signal"/>
</dbReference>
<dbReference type="SUPFAM" id="SSF53474">
    <property type="entry name" value="alpha/beta-Hydrolases"/>
    <property type="match status" value="2"/>
</dbReference>
<dbReference type="PANTHER" id="PTHR43037:SF5">
    <property type="entry name" value="FERULOYL ESTERASE"/>
    <property type="match status" value="1"/>
</dbReference>
<dbReference type="PROSITE" id="PS51318">
    <property type="entry name" value="TAT"/>
    <property type="match status" value="1"/>
</dbReference>
<dbReference type="RefSeq" id="WP_020865519.1">
    <property type="nucleotide sequence ID" value="NC_022785.1"/>
</dbReference>
<dbReference type="eggNOG" id="COG3509">
    <property type="taxonomic scope" value="Bacteria"/>
</dbReference>
<keyword evidence="1 3" id="KW-0732">Signal</keyword>
<accession>A0A0A0NCF2</accession>
<dbReference type="EMBL" id="QYCY01000002">
    <property type="protein sequence ID" value="RLV75775.1"/>
    <property type="molecule type" value="Genomic_DNA"/>
</dbReference>
<dbReference type="PANTHER" id="PTHR43037">
    <property type="entry name" value="UNNAMED PRODUCT-RELATED"/>
    <property type="match status" value="1"/>
</dbReference>
<evidence type="ECO:0000313" key="4">
    <source>
        <dbReference type="EMBL" id="RLV75775.1"/>
    </source>
</evidence>
<dbReference type="NCBIfam" id="TIGR01840">
    <property type="entry name" value="esterase_phb"/>
    <property type="match status" value="1"/>
</dbReference>
<dbReference type="Gene3D" id="3.40.50.1820">
    <property type="entry name" value="alpha/beta hydrolase"/>
    <property type="match status" value="1"/>
</dbReference>
<keyword evidence="2" id="KW-0378">Hydrolase</keyword>
<evidence type="ECO:0008006" key="6">
    <source>
        <dbReference type="Google" id="ProtNLM"/>
    </source>
</evidence>
<dbReference type="Pfam" id="PF10503">
    <property type="entry name" value="Esterase_PHB"/>
    <property type="match status" value="1"/>
</dbReference>
<proteinExistence type="predicted"/>
<evidence type="ECO:0000256" key="3">
    <source>
        <dbReference type="SAM" id="SignalP"/>
    </source>
</evidence>
<feature type="chain" id="PRO_5038791930" description="Esterase" evidence="3">
    <location>
        <begin position="26"/>
        <end position="309"/>
    </location>
</feature>
<organism evidence="4 5">
    <name type="scientific">Streptomyces rapamycinicus (strain ATCC 29253 / DSM 41530 / NRRL 5491 / AYB-994)</name>
    <name type="common">Streptomyces hygroscopicus (strain ATCC 29253)</name>
    <dbReference type="NCBI Taxonomy" id="1343740"/>
    <lineage>
        <taxon>Bacteria</taxon>
        <taxon>Bacillati</taxon>
        <taxon>Actinomycetota</taxon>
        <taxon>Actinomycetes</taxon>
        <taxon>Kitasatosporales</taxon>
        <taxon>Streptomycetaceae</taxon>
        <taxon>Streptomyces</taxon>
        <taxon>Streptomyces violaceusniger group</taxon>
    </lineage>
</organism>
<comment type="caution">
    <text evidence="4">The sequence shown here is derived from an EMBL/GenBank/DDBJ whole genome shotgun (WGS) entry which is preliminary data.</text>
</comment>
<evidence type="ECO:0000256" key="1">
    <source>
        <dbReference type="ARBA" id="ARBA00022729"/>
    </source>
</evidence>
<dbReference type="InterPro" id="IPR029058">
    <property type="entry name" value="AB_hydrolase_fold"/>
</dbReference>
<dbReference type="InterPro" id="IPR010126">
    <property type="entry name" value="Esterase_phb"/>
</dbReference>
<gene>
    <name evidence="4" type="ORF">D3C57_141155</name>
</gene>
<dbReference type="HOGENOM" id="CLU_027551_1_1_11"/>
<sequence>MTAIRTVLAAVAGALALLVSGLVLAPQATAASLTEVTDFGSNPGNLRMHVYVPDSRPAKPAIVVAMHGCGGSGPGFYQSSEFASLADQRGFVVIYPTATKQTAMSNCFDVWSDASKHHDGGSDPVSVVSMVSYVEQHYNGDPQRVFVTGSSSGGMETSALLADYPEVFKAGSAFMGVPFGCFANEADFPPWTSKCVGGNMHKTAQEWGNLVRQAYPGHSGTRPRVQLWHGTNDTLVPFQLMQEETKQWTDVFGLSQTPTSTDQPQPSWTRQRFAGTDGAVRLEAISVSGAGHQLPMGGMAAAAVQFFGL</sequence>
<dbReference type="AlphaFoldDB" id="A0A0A0NCF2"/>
<evidence type="ECO:0000256" key="2">
    <source>
        <dbReference type="ARBA" id="ARBA00022801"/>
    </source>
</evidence>
<dbReference type="STRING" id="1343740.M271_02435"/>